<dbReference type="AlphaFoldDB" id="A0AA39XT18"/>
<dbReference type="Proteomes" id="UP001174936">
    <property type="component" value="Unassembled WGS sequence"/>
</dbReference>
<organism evidence="2 3">
    <name type="scientific">Cercophora newfieldiana</name>
    <dbReference type="NCBI Taxonomy" id="92897"/>
    <lineage>
        <taxon>Eukaryota</taxon>
        <taxon>Fungi</taxon>
        <taxon>Dikarya</taxon>
        <taxon>Ascomycota</taxon>
        <taxon>Pezizomycotina</taxon>
        <taxon>Sordariomycetes</taxon>
        <taxon>Sordariomycetidae</taxon>
        <taxon>Sordariales</taxon>
        <taxon>Lasiosphaeriaceae</taxon>
        <taxon>Cercophora</taxon>
    </lineage>
</organism>
<proteinExistence type="predicted"/>
<evidence type="ECO:0000313" key="2">
    <source>
        <dbReference type="EMBL" id="KAK0639594.1"/>
    </source>
</evidence>
<gene>
    <name evidence="2" type="ORF">B0T16DRAFT_518561</name>
</gene>
<sequence length="233" mass="26100">MTPSNRHHQCRCLFQRCRWKWPSLACTFGIRYRAATSFLCRRLGHPRGPTVAGFRVSTCLAMWRQAPSPDRVHPQESPFRRPVPRMSTIAASSQSISGEAETTAIKAPSLNLATQSSFPGLPWLSSPAGLLSFRMRRTNPTARYPWRKAELFRPSWCPTSRRLAETAEGEKSRYSQKQKPGPVSETDVVGLQCDGSVPKCTGCIQKSLGCGGYDTITRIPRKVHQHQPWSSSE</sequence>
<feature type="non-terminal residue" evidence="2">
    <location>
        <position position="233"/>
    </location>
</feature>
<protein>
    <submittedName>
        <fullName evidence="2">Uncharacterized protein</fullName>
    </submittedName>
</protein>
<evidence type="ECO:0000256" key="1">
    <source>
        <dbReference type="SAM" id="MobiDB-lite"/>
    </source>
</evidence>
<name>A0AA39XT18_9PEZI</name>
<feature type="compositionally biased region" description="Basic and acidic residues" evidence="1">
    <location>
        <begin position="164"/>
        <end position="173"/>
    </location>
</feature>
<evidence type="ECO:0000313" key="3">
    <source>
        <dbReference type="Proteomes" id="UP001174936"/>
    </source>
</evidence>
<dbReference type="EMBL" id="JAULSV010000007">
    <property type="protein sequence ID" value="KAK0639594.1"/>
    <property type="molecule type" value="Genomic_DNA"/>
</dbReference>
<reference evidence="2" key="1">
    <citation type="submission" date="2023-06" db="EMBL/GenBank/DDBJ databases">
        <title>Genome-scale phylogeny and comparative genomics of the fungal order Sordariales.</title>
        <authorList>
            <consortium name="Lawrence Berkeley National Laboratory"/>
            <person name="Hensen N."/>
            <person name="Bonometti L."/>
            <person name="Westerberg I."/>
            <person name="Brannstrom I.O."/>
            <person name="Guillou S."/>
            <person name="Cros-Aarteil S."/>
            <person name="Calhoun S."/>
            <person name="Haridas S."/>
            <person name="Kuo A."/>
            <person name="Mondo S."/>
            <person name="Pangilinan J."/>
            <person name="Riley R."/>
            <person name="Labutti K."/>
            <person name="Andreopoulos B."/>
            <person name="Lipzen A."/>
            <person name="Chen C."/>
            <person name="Yanf M."/>
            <person name="Daum C."/>
            <person name="Ng V."/>
            <person name="Clum A."/>
            <person name="Steindorff A."/>
            <person name="Ohm R."/>
            <person name="Martin F."/>
            <person name="Silar P."/>
            <person name="Natvig D."/>
            <person name="Lalanne C."/>
            <person name="Gautier V."/>
            <person name="Ament-Velasquez S.L."/>
            <person name="Kruys A."/>
            <person name="Hutchinson M.I."/>
            <person name="Powell A.J."/>
            <person name="Barry K."/>
            <person name="Miller A.N."/>
            <person name="Grigoriev I.V."/>
            <person name="Debuchy R."/>
            <person name="Gladieux P."/>
            <person name="Thoren M.H."/>
            <person name="Johannesson H."/>
        </authorList>
    </citation>
    <scope>NUCLEOTIDE SEQUENCE</scope>
    <source>
        <strain evidence="2">SMH2532-1</strain>
    </source>
</reference>
<keyword evidence="3" id="KW-1185">Reference proteome</keyword>
<comment type="caution">
    <text evidence="2">The sequence shown here is derived from an EMBL/GenBank/DDBJ whole genome shotgun (WGS) entry which is preliminary data.</text>
</comment>
<feature type="region of interest" description="Disordered" evidence="1">
    <location>
        <begin position="164"/>
        <end position="185"/>
    </location>
</feature>
<accession>A0AA39XT18</accession>